<evidence type="ECO:0000313" key="1">
    <source>
        <dbReference type="EMBL" id="AWL27158.1"/>
    </source>
</evidence>
<name>A0A2S2F8C6_9GAMM</name>
<dbReference type="RefSeq" id="WP_065994774.1">
    <property type="nucleotide sequence ID" value="NZ_CP029389.2"/>
</dbReference>
<dbReference type="KEGG" id="adv:DJ533_00295"/>
<sequence length="147" mass="16713">MNINKLTPELESLKPIVDQVTAILSQNGVTDYVSTVISNMKENAQLLAKNNVDAWIGYGAYLPAVERVIALNAGETEEDFYTRTQYPIHVVEAYTVPGDDLATLVAADQFYKMHRRLVPCTNTVWSLNDDEQHFINLDEYENRLKYV</sequence>
<keyword evidence="2" id="KW-1185">Reference proteome</keyword>
<dbReference type="Proteomes" id="UP000245977">
    <property type="component" value="Plasmid p1_010030"/>
</dbReference>
<evidence type="ECO:0000313" key="2">
    <source>
        <dbReference type="Proteomes" id="UP000245977"/>
    </source>
</evidence>
<proteinExistence type="predicted"/>
<keyword evidence="1" id="KW-0614">Plasmid</keyword>
<dbReference type="STRING" id="1871111.GCA_001704615_00893"/>
<reference evidence="1" key="1">
    <citation type="submission" date="2019-08" db="EMBL/GenBank/DDBJ databases">
        <title>The complete genome of Acinetobacter defluvii strain WCHAD010030.</title>
        <authorList>
            <person name="Hu Y."/>
            <person name="Qin J."/>
            <person name="Feng Y."/>
            <person name="Zong Z."/>
        </authorList>
    </citation>
    <scope>NUCLEOTIDE SEQUENCE</scope>
    <source>
        <strain evidence="1">WCHA30</strain>
        <plasmid evidence="1">p1_010030</plasmid>
    </source>
</reference>
<organism evidence="1 2">
    <name type="scientific">Acinetobacter defluvii</name>
    <dbReference type="NCBI Taxonomy" id="1871111"/>
    <lineage>
        <taxon>Bacteria</taxon>
        <taxon>Pseudomonadati</taxon>
        <taxon>Pseudomonadota</taxon>
        <taxon>Gammaproteobacteria</taxon>
        <taxon>Moraxellales</taxon>
        <taxon>Moraxellaceae</taxon>
        <taxon>Acinetobacter</taxon>
    </lineage>
</organism>
<accession>A0A2S2F8C6</accession>
<gene>
    <name evidence="1" type="ORF">DJ533_00295</name>
</gene>
<dbReference type="AlphaFoldDB" id="A0A2S2F8C6"/>
<dbReference type="EMBL" id="CP029389">
    <property type="protein sequence ID" value="AWL27158.1"/>
    <property type="molecule type" value="Genomic_DNA"/>
</dbReference>
<protein>
    <submittedName>
        <fullName evidence="1">Uncharacterized protein</fullName>
    </submittedName>
</protein>
<dbReference type="OrthoDB" id="6688941at2"/>
<geneLocation type="plasmid" evidence="1 2">
    <name>p1_010030</name>
</geneLocation>